<name>A0ABN3MG54_9ACTN</name>
<reference evidence="7 8" key="1">
    <citation type="journal article" date="2019" name="Int. J. Syst. Evol. Microbiol.">
        <title>The Global Catalogue of Microorganisms (GCM) 10K type strain sequencing project: providing services to taxonomists for standard genome sequencing and annotation.</title>
        <authorList>
            <consortium name="The Broad Institute Genomics Platform"/>
            <consortium name="The Broad Institute Genome Sequencing Center for Infectious Disease"/>
            <person name="Wu L."/>
            <person name="Ma J."/>
        </authorList>
    </citation>
    <scope>NUCLEOTIDE SEQUENCE [LARGE SCALE GENOMIC DNA]</scope>
    <source>
        <strain evidence="7 8">JCM 5062</strain>
    </source>
</reference>
<dbReference type="SUPFAM" id="SSF56281">
    <property type="entry name" value="Metallo-hydrolase/oxidoreductase"/>
    <property type="match status" value="1"/>
</dbReference>
<dbReference type="CDD" id="cd07729">
    <property type="entry name" value="AHL_lactonase_MBL-fold"/>
    <property type="match status" value="1"/>
</dbReference>
<keyword evidence="4" id="KW-0378">Hydrolase</keyword>
<protein>
    <submittedName>
        <fullName evidence="7">MBL fold metallo-hydrolase</fullName>
    </submittedName>
</protein>
<comment type="caution">
    <text evidence="7">The sequence shown here is derived from an EMBL/GenBank/DDBJ whole genome shotgun (WGS) entry which is preliminary data.</text>
</comment>
<evidence type="ECO:0000259" key="6">
    <source>
        <dbReference type="SMART" id="SM00849"/>
    </source>
</evidence>
<evidence type="ECO:0000256" key="3">
    <source>
        <dbReference type="ARBA" id="ARBA00022723"/>
    </source>
</evidence>
<evidence type="ECO:0000256" key="1">
    <source>
        <dbReference type="ARBA" id="ARBA00001947"/>
    </source>
</evidence>
<keyword evidence="3" id="KW-0479">Metal-binding</keyword>
<accession>A0ABN3MG54</accession>
<proteinExistence type="inferred from homology"/>
<dbReference type="InterPro" id="IPR051013">
    <property type="entry name" value="MBL_superfamily_lactonases"/>
</dbReference>
<feature type="domain" description="Metallo-beta-lactamase" evidence="6">
    <location>
        <begin position="27"/>
        <end position="215"/>
    </location>
</feature>
<keyword evidence="5" id="KW-0862">Zinc</keyword>
<dbReference type="PANTHER" id="PTHR42978:SF2">
    <property type="entry name" value="102 KBASES UNSTABLE REGION: FROM 1 TO 119443"/>
    <property type="match status" value="1"/>
</dbReference>
<evidence type="ECO:0000256" key="2">
    <source>
        <dbReference type="ARBA" id="ARBA00007749"/>
    </source>
</evidence>
<sequence length="228" mass="24450">MRIHRLDLGHFVRSAAEAGTGHPRVEPVLAYLVRHSEGLLLFDTGLGAGDPEAEARYRPRRKGLAEALGARGVAPDDIDAVVNCHLHFDHCGGNPLLAGRPVLVQRTELAAARAGGHTIDALVDFPGARYEELDGEADVWPGVRVVPTPGHTAGHQSLVVSGPDGVVVLAGQAYDFASQYASDELARAAGHREIPVPRWLDRIASFGPRRVLFAHDRSVWEGDAPAPR</sequence>
<dbReference type="InterPro" id="IPR036866">
    <property type="entry name" value="RibonucZ/Hydroxyglut_hydro"/>
</dbReference>
<dbReference type="Proteomes" id="UP001499942">
    <property type="component" value="Unassembled WGS sequence"/>
</dbReference>
<evidence type="ECO:0000256" key="5">
    <source>
        <dbReference type="ARBA" id="ARBA00022833"/>
    </source>
</evidence>
<dbReference type="RefSeq" id="WP_425575690.1">
    <property type="nucleotide sequence ID" value="NZ_BAAASR010000019.1"/>
</dbReference>
<dbReference type="Pfam" id="PF00753">
    <property type="entry name" value="Lactamase_B"/>
    <property type="match status" value="1"/>
</dbReference>
<evidence type="ECO:0000313" key="7">
    <source>
        <dbReference type="EMBL" id="GAA2501023.1"/>
    </source>
</evidence>
<gene>
    <name evidence="7" type="ORF">GCM10010393_36800</name>
</gene>
<dbReference type="EMBL" id="BAAASR010000019">
    <property type="protein sequence ID" value="GAA2501023.1"/>
    <property type="molecule type" value="Genomic_DNA"/>
</dbReference>
<organism evidence="7 8">
    <name type="scientific">Streptomyces gobitricini</name>
    <dbReference type="NCBI Taxonomy" id="68211"/>
    <lineage>
        <taxon>Bacteria</taxon>
        <taxon>Bacillati</taxon>
        <taxon>Actinomycetota</taxon>
        <taxon>Actinomycetes</taxon>
        <taxon>Kitasatosporales</taxon>
        <taxon>Streptomycetaceae</taxon>
        <taxon>Streptomyces</taxon>
    </lineage>
</organism>
<comment type="similarity">
    <text evidence="2">Belongs to the metallo-beta-lactamase superfamily.</text>
</comment>
<evidence type="ECO:0000256" key="4">
    <source>
        <dbReference type="ARBA" id="ARBA00022801"/>
    </source>
</evidence>
<dbReference type="InterPro" id="IPR001279">
    <property type="entry name" value="Metallo-B-lactamas"/>
</dbReference>
<comment type="cofactor">
    <cofactor evidence="1">
        <name>Zn(2+)</name>
        <dbReference type="ChEBI" id="CHEBI:29105"/>
    </cofactor>
</comment>
<dbReference type="PANTHER" id="PTHR42978">
    <property type="entry name" value="QUORUM-QUENCHING LACTONASE YTNP-RELATED-RELATED"/>
    <property type="match status" value="1"/>
</dbReference>
<dbReference type="SMART" id="SM00849">
    <property type="entry name" value="Lactamase_B"/>
    <property type="match status" value="1"/>
</dbReference>
<keyword evidence="8" id="KW-1185">Reference proteome</keyword>
<dbReference type="Gene3D" id="3.60.15.10">
    <property type="entry name" value="Ribonuclease Z/Hydroxyacylglutathione hydrolase-like"/>
    <property type="match status" value="1"/>
</dbReference>
<evidence type="ECO:0000313" key="8">
    <source>
        <dbReference type="Proteomes" id="UP001499942"/>
    </source>
</evidence>